<evidence type="ECO:0000313" key="2">
    <source>
        <dbReference type="EMBL" id="MCK8481705.1"/>
    </source>
</evidence>
<comment type="caution">
    <text evidence="2">The sequence shown here is derived from an EMBL/GenBank/DDBJ whole genome shotgun (WGS) entry which is preliminary data.</text>
</comment>
<keyword evidence="1" id="KW-0732">Signal</keyword>
<proteinExistence type="predicted"/>
<dbReference type="EMBL" id="JALPQF010000014">
    <property type="protein sequence ID" value="MCK8481705.1"/>
    <property type="molecule type" value="Genomic_DNA"/>
</dbReference>
<accession>A0ABT0HCX0</accession>
<keyword evidence="3" id="KW-1185">Reference proteome</keyword>
<protein>
    <submittedName>
        <fullName evidence="2">Uncharacterized protein</fullName>
    </submittedName>
</protein>
<feature type="signal peptide" evidence="1">
    <location>
        <begin position="1"/>
        <end position="23"/>
    </location>
</feature>
<sequence>MKKIILTVVIAFISHLSIGQNFAELNNYEFKSVESYKTEESKVLLCANYLFNNPTNKSELNRLISIQYIMKWMMGTPDYTFEIGEKAMELTKGNDDLLGLYMAAMSKVVIESKSEKLDNEQIYNQAEDILVNYCSNSDNKMKPSKKIKKILKSRKD</sequence>
<evidence type="ECO:0000313" key="3">
    <source>
        <dbReference type="Proteomes" id="UP001203687"/>
    </source>
</evidence>
<name>A0ABT0HCX0_9FLAO</name>
<dbReference type="RefSeq" id="WP_248413553.1">
    <property type="nucleotide sequence ID" value="NZ_JALPQF010000014.1"/>
</dbReference>
<organism evidence="2 3">
    <name type="scientific">Psychroserpens algicola</name>
    <dbReference type="NCBI Taxonomy" id="1719034"/>
    <lineage>
        <taxon>Bacteria</taxon>
        <taxon>Pseudomonadati</taxon>
        <taxon>Bacteroidota</taxon>
        <taxon>Flavobacteriia</taxon>
        <taxon>Flavobacteriales</taxon>
        <taxon>Flavobacteriaceae</taxon>
        <taxon>Psychroserpens</taxon>
    </lineage>
</organism>
<gene>
    <name evidence="2" type="ORF">MUY34_13820</name>
</gene>
<reference evidence="2" key="1">
    <citation type="submission" date="2022-04" db="EMBL/GenBank/DDBJ databases">
        <authorList>
            <person name="Ren T."/>
        </authorList>
    </citation>
    <scope>NUCLEOTIDE SEQUENCE</scope>
    <source>
        <strain evidence="2">F63249</strain>
    </source>
</reference>
<dbReference type="Proteomes" id="UP001203687">
    <property type="component" value="Unassembled WGS sequence"/>
</dbReference>
<feature type="chain" id="PRO_5047253790" evidence="1">
    <location>
        <begin position="24"/>
        <end position="156"/>
    </location>
</feature>
<evidence type="ECO:0000256" key="1">
    <source>
        <dbReference type="SAM" id="SignalP"/>
    </source>
</evidence>